<feature type="domain" description="HTH araC/xylS-type" evidence="4">
    <location>
        <begin position="1"/>
        <end position="56"/>
    </location>
</feature>
<dbReference type="PROSITE" id="PS01124">
    <property type="entry name" value="HTH_ARAC_FAMILY_2"/>
    <property type="match status" value="1"/>
</dbReference>
<accession>A0ABS8ZH79</accession>
<keyword evidence="1" id="KW-0805">Transcription regulation</keyword>
<dbReference type="PANTHER" id="PTHR43280">
    <property type="entry name" value="ARAC-FAMILY TRANSCRIPTIONAL REGULATOR"/>
    <property type="match status" value="1"/>
</dbReference>
<dbReference type="SMART" id="SM00342">
    <property type="entry name" value="HTH_ARAC"/>
    <property type="match status" value="1"/>
</dbReference>
<dbReference type="Gene3D" id="1.10.10.60">
    <property type="entry name" value="Homeodomain-like"/>
    <property type="match status" value="1"/>
</dbReference>
<evidence type="ECO:0000313" key="5">
    <source>
        <dbReference type="EMBL" id="MCE7007130.1"/>
    </source>
</evidence>
<evidence type="ECO:0000256" key="2">
    <source>
        <dbReference type="ARBA" id="ARBA00023125"/>
    </source>
</evidence>
<dbReference type="InterPro" id="IPR018060">
    <property type="entry name" value="HTH_AraC"/>
</dbReference>
<keyword evidence="6" id="KW-1185">Reference proteome</keyword>
<dbReference type="RefSeq" id="WP_233728944.1">
    <property type="nucleotide sequence ID" value="NZ_JAJVCN010000002.1"/>
</dbReference>
<evidence type="ECO:0000256" key="1">
    <source>
        <dbReference type="ARBA" id="ARBA00023015"/>
    </source>
</evidence>
<name>A0ABS8ZH79_9PSEU</name>
<reference evidence="5 6" key="1">
    <citation type="submission" date="2021-12" db="EMBL/GenBank/DDBJ databases">
        <title>Genome sequence of Kibdelosporangium philippinense ATCC 49844.</title>
        <authorList>
            <person name="Fedorov E.A."/>
            <person name="Omeragic M."/>
            <person name="Shalygina K.F."/>
            <person name="Maclea K.S."/>
        </authorList>
    </citation>
    <scope>NUCLEOTIDE SEQUENCE [LARGE SCALE GENOMIC DNA]</scope>
    <source>
        <strain evidence="5 6">ATCC 49844</strain>
    </source>
</reference>
<proteinExistence type="predicted"/>
<evidence type="ECO:0000259" key="4">
    <source>
        <dbReference type="PROSITE" id="PS01124"/>
    </source>
</evidence>
<dbReference type="Proteomes" id="UP001521150">
    <property type="component" value="Unassembled WGS sequence"/>
</dbReference>
<dbReference type="SUPFAM" id="SSF46689">
    <property type="entry name" value="Homeodomain-like"/>
    <property type="match status" value="1"/>
</dbReference>
<keyword evidence="3" id="KW-0804">Transcription</keyword>
<dbReference type="Pfam" id="PF12833">
    <property type="entry name" value="HTH_18"/>
    <property type="match status" value="1"/>
</dbReference>
<dbReference type="EMBL" id="JAJVCN010000002">
    <property type="protein sequence ID" value="MCE7007130.1"/>
    <property type="molecule type" value="Genomic_DNA"/>
</dbReference>
<keyword evidence="2" id="KW-0238">DNA-binding</keyword>
<dbReference type="InterPro" id="IPR009057">
    <property type="entry name" value="Homeodomain-like_sf"/>
</dbReference>
<dbReference type="PANTHER" id="PTHR43280:SF11">
    <property type="entry name" value="RCS-SPECIFIC HTH-TYPE TRANSCRIPTIONAL ACTIVATOR RCLR"/>
    <property type="match status" value="1"/>
</dbReference>
<evidence type="ECO:0000256" key="3">
    <source>
        <dbReference type="ARBA" id="ARBA00023163"/>
    </source>
</evidence>
<dbReference type="InterPro" id="IPR020449">
    <property type="entry name" value="Tscrpt_reg_AraC-type_HTH"/>
</dbReference>
<organism evidence="5 6">
    <name type="scientific">Kibdelosporangium philippinense</name>
    <dbReference type="NCBI Taxonomy" id="211113"/>
    <lineage>
        <taxon>Bacteria</taxon>
        <taxon>Bacillati</taxon>
        <taxon>Actinomycetota</taxon>
        <taxon>Actinomycetes</taxon>
        <taxon>Pseudonocardiales</taxon>
        <taxon>Pseudonocardiaceae</taxon>
        <taxon>Kibdelosporangium</taxon>
    </lineage>
</organism>
<gene>
    <name evidence="5" type="ORF">LWC34_30540</name>
</gene>
<sequence length="66" mass="7631">MSYLTWWRMTTAGQLLSRGDQPLAAIARQVGYQSEFAFSKAFKREFSLPPSDYRRQRRAGARMVDA</sequence>
<protein>
    <submittedName>
        <fullName evidence="5">Helix-turn-helix domain-containing protein</fullName>
    </submittedName>
</protein>
<dbReference type="PRINTS" id="PR00032">
    <property type="entry name" value="HTHARAC"/>
</dbReference>
<evidence type="ECO:0000313" key="6">
    <source>
        <dbReference type="Proteomes" id="UP001521150"/>
    </source>
</evidence>
<comment type="caution">
    <text evidence="5">The sequence shown here is derived from an EMBL/GenBank/DDBJ whole genome shotgun (WGS) entry which is preliminary data.</text>
</comment>